<feature type="binding site" evidence="2">
    <location>
        <position position="160"/>
    </location>
    <ligand>
        <name>Mn(2+)</name>
        <dbReference type="ChEBI" id="CHEBI:29035"/>
        <label>2</label>
    </ligand>
</feature>
<keyword evidence="2" id="KW-0479">Metal-binding</keyword>
<dbReference type="PANTHER" id="PTHR11014">
    <property type="entry name" value="PEPTIDASE M20 FAMILY MEMBER"/>
    <property type="match status" value="1"/>
</dbReference>
<dbReference type="InterPro" id="IPR011650">
    <property type="entry name" value="Peptidase_M20_dimer"/>
</dbReference>
<comment type="cofactor">
    <cofactor evidence="2">
        <name>Mn(2+)</name>
        <dbReference type="ChEBI" id="CHEBI:29035"/>
    </cofactor>
    <text evidence="2">The Mn(2+) ion enhances activity.</text>
</comment>
<proteinExistence type="predicted"/>
<keyword evidence="2" id="KW-0464">Manganese</keyword>
<reference evidence="4" key="1">
    <citation type="submission" date="2019-09" db="EMBL/GenBank/DDBJ databases">
        <title>Characterisation of the sponge microbiome using genome-centric metagenomics.</title>
        <authorList>
            <person name="Engelberts J.P."/>
            <person name="Robbins S.J."/>
            <person name="De Goeij J.M."/>
            <person name="Aranda M."/>
            <person name="Bell S.C."/>
            <person name="Webster N.S."/>
        </authorList>
    </citation>
    <scope>NUCLEOTIDE SEQUENCE</scope>
    <source>
        <strain evidence="4">SB0664_bin_27</strain>
    </source>
</reference>
<protein>
    <submittedName>
        <fullName evidence="4">Amidohydrolase</fullName>
    </submittedName>
</protein>
<dbReference type="FunFam" id="3.30.70.360:FF:000001">
    <property type="entry name" value="N-acetyldiaminopimelate deacetylase"/>
    <property type="match status" value="1"/>
</dbReference>
<dbReference type="PANTHER" id="PTHR11014:SF63">
    <property type="entry name" value="METALLOPEPTIDASE, PUTATIVE (AFU_ORTHOLOGUE AFUA_6G09600)-RELATED"/>
    <property type="match status" value="1"/>
</dbReference>
<evidence type="ECO:0000259" key="3">
    <source>
        <dbReference type="Pfam" id="PF07687"/>
    </source>
</evidence>
<dbReference type="Pfam" id="PF01546">
    <property type="entry name" value="Peptidase_M20"/>
    <property type="match status" value="1"/>
</dbReference>
<dbReference type="InterPro" id="IPR002933">
    <property type="entry name" value="Peptidase_M20"/>
</dbReference>
<dbReference type="SUPFAM" id="SSF53187">
    <property type="entry name" value="Zn-dependent exopeptidases"/>
    <property type="match status" value="1"/>
</dbReference>
<feature type="binding site" evidence="2">
    <location>
        <position position="186"/>
    </location>
    <ligand>
        <name>Mn(2+)</name>
        <dbReference type="ChEBI" id="CHEBI:29035"/>
        <label>2</label>
    </ligand>
</feature>
<feature type="binding site" evidence="2">
    <location>
        <position position="126"/>
    </location>
    <ligand>
        <name>Mn(2+)</name>
        <dbReference type="ChEBI" id="CHEBI:29035"/>
        <label>2</label>
    </ligand>
</feature>
<dbReference type="GO" id="GO:0046872">
    <property type="term" value="F:metal ion binding"/>
    <property type="evidence" value="ECO:0007669"/>
    <property type="project" value="UniProtKB-KW"/>
</dbReference>
<feature type="binding site" evidence="2">
    <location>
        <position position="124"/>
    </location>
    <ligand>
        <name>Mn(2+)</name>
        <dbReference type="ChEBI" id="CHEBI:29035"/>
        <label>2</label>
    </ligand>
</feature>
<sequence>MACPRCARDARSHTGERIVQEWIRREADELLPKLVEWRRDFHRHPELGFQEVRTAGIVAAHLQELGLEVSTGVGKTGVIAMVEPDDLPDDSETVLLRFDMDALPIHEETGLPYASQNAGVMHACGHDGHTAIGMGVAQLLTRHRNELSGRVKLVFQPAEEGLGGAMAMIDDGALEEPQPAAAYGLHLWSRLPYNQVVVQPGPLWAAADIFTLTVHGKGGHGATPHDTIDATLVASQLVVALQTIVSRNANPSDTAVVTVASFQSGNAGNVISEQAVLKGTIRSFEPDVRDLLLRRFEEICTGICQAFGASYEFEMHSCVPATINSEAGARVMEGIAREVVGEQNVAQIAPMMVGEDMAEFLNRAPGCFVLVGAANPEEGFYSPHHSPSFDFEESVMPTGVSLLAEAAFSQLAIGKSAENESGE</sequence>
<dbReference type="AlphaFoldDB" id="A0A6B0YSJ1"/>
<dbReference type="EMBL" id="VXRG01000065">
    <property type="protein sequence ID" value="MXY93241.1"/>
    <property type="molecule type" value="Genomic_DNA"/>
</dbReference>
<name>A0A6B0YSJ1_9CHLR</name>
<dbReference type="SUPFAM" id="SSF55031">
    <property type="entry name" value="Bacterial exopeptidase dimerisation domain"/>
    <property type="match status" value="1"/>
</dbReference>
<accession>A0A6B0YSJ1</accession>
<comment type="caution">
    <text evidence="4">The sequence shown here is derived from an EMBL/GenBank/DDBJ whole genome shotgun (WGS) entry which is preliminary data.</text>
</comment>
<evidence type="ECO:0000256" key="2">
    <source>
        <dbReference type="PIRSR" id="PIRSR005962-1"/>
    </source>
</evidence>
<keyword evidence="1 4" id="KW-0378">Hydrolase</keyword>
<dbReference type="InterPro" id="IPR017439">
    <property type="entry name" value="Amidohydrolase"/>
</dbReference>
<dbReference type="Gene3D" id="3.40.630.10">
    <property type="entry name" value="Zn peptidases"/>
    <property type="match status" value="1"/>
</dbReference>
<dbReference type="GO" id="GO:0050118">
    <property type="term" value="F:N-acetyldiaminopimelate deacetylase activity"/>
    <property type="evidence" value="ECO:0007669"/>
    <property type="project" value="UniProtKB-ARBA"/>
</dbReference>
<feature type="binding site" evidence="2">
    <location>
        <position position="385"/>
    </location>
    <ligand>
        <name>Mn(2+)</name>
        <dbReference type="ChEBI" id="CHEBI:29035"/>
        <label>2</label>
    </ligand>
</feature>
<dbReference type="Gene3D" id="3.30.70.360">
    <property type="match status" value="1"/>
</dbReference>
<dbReference type="InterPro" id="IPR036264">
    <property type="entry name" value="Bact_exopeptidase_dim_dom"/>
</dbReference>
<evidence type="ECO:0000313" key="4">
    <source>
        <dbReference type="EMBL" id="MXY93241.1"/>
    </source>
</evidence>
<evidence type="ECO:0000256" key="1">
    <source>
        <dbReference type="ARBA" id="ARBA00022801"/>
    </source>
</evidence>
<organism evidence="4">
    <name type="scientific">Caldilineaceae bacterium SB0664_bin_27</name>
    <dbReference type="NCBI Taxonomy" id="2605260"/>
    <lineage>
        <taxon>Bacteria</taxon>
        <taxon>Bacillati</taxon>
        <taxon>Chloroflexota</taxon>
        <taxon>Caldilineae</taxon>
        <taxon>Caldilineales</taxon>
        <taxon>Caldilineaceae</taxon>
    </lineage>
</organism>
<feature type="domain" description="Peptidase M20 dimerisation" evidence="3">
    <location>
        <begin position="210"/>
        <end position="300"/>
    </location>
</feature>
<dbReference type="PIRSF" id="PIRSF005962">
    <property type="entry name" value="Pept_M20D_amidohydro"/>
    <property type="match status" value="1"/>
</dbReference>
<dbReference type="NCBIfam" id="TIGR01891">
    <property type="entry name" value="amidohydrolases"/>
    <property type="match status" value="1"/>
</dbReference>
<dbReference type="GO" id="GO:0019877">
    <property type="term" value="P:diaminopimelate biosynthetic process"/>
    <property type="evidence" value="ECO:0007669"/>
    <property type="project" value="UniProtKB-ARBA"/>
</dbReference>
<gene>
    <name evidence="4" type="ORF">F4Y42_07280</name>
</gene>
<dbReference type="Pfam" id="PF07687">
    <property type="entry name" value="M20_dimer"/>
    <property type="match status" value="1"/>
</dbReference>